<dbReference type="GO" id="GO:0019213">
    <property type="term" value="F:deacetylase activity"/>
    <property type="evidence" value="ECO:0007669"/>
    <property type="project" value="TreeGrafter"/>
</dbReference>
<dbReference type="Pfam" id="PF01661">
    <property type="entry name" value="Macro"/>
    <property type="match status" value="1"/>
</dbReference>
<dbReference type="EMBL" id="VSSQ01036828">
    <property type="protein sequence ID" value="MPM89400.1"/>
    <property type="molecule type" value="Genomic_DNA"/>
</dbReference>
<dbReference type="InterPro" id="IPR002589">
    <property type="entry name" value="Macro_dom"/>
</dbReference>
<comment type="caution">
    <text evidence="2">The sequence shown here is derived from an EMBL/GenBank/DDBJ whole genome shotgun (WGS) entry which is preliminary data.</text>
</comment>
<evidence type="ECO:0000313" key="2">
    <source>
        <dbReference type="EMBL" id="MPM89400.1"/>
    </source>
</evidence>
<dbReference type="EC" id="3.5.1.-" evidence="2"/>
<dbReference type="PANTHER" id="PTHR11106:SF27">
    <property type="entry name" value="MACRO DOMAIN-CONTAINING PROTEIN"/>
    <property type="match status" value="1"/>
</dbReference>
<dbReference type="Gene3D" id="3.40.220.10">
    <property type="entry name" value="Leucine Aminopeptidase, subunit E, domain 1"/>
    <property type="match status" value="1"/>
</dbReference>
<dbReference type="SMART" id="SM00506">
    <property type="entry name" value="A1pp"/>
    <property type="match status" value="1"/>
</dbReference>
<dbReference type="AlphaFoldDB" id="A0A645DIU8"/>
<dbReference type="NCBIfam" id="NF001664">
    <property type="entry name" value="PRK00431.1-6"/>
    <property type="match status" value="1"/>
</dbReference>
<dbReference type="InterPro" id="IPR043472">
    <property type="entry name" value="Macro_dom-like"/>
</dbReference>
<dbReference type="SUPFAM" id="SSF52949">
    <property type="entry name" value="Macro domain-like"/>
    <property type="match status" value="1"/>
</dbReference>
<feature type="domain" description="Macro" evidence="1">
    <location>
        <begin position="1"/>
        <end position="170"/>
    </location>
</feature>
<reference evidence="2" key="1">
    <citation type="submission" date="2019-08" db="EMBL/GenBank/DDBJ databases">
        <authorList>
            <person name="Kucharzyk K."/>
            <person name="Murdoch R.W."/>
            <person name="Higgins S."/>
            <person name="Loffler F."/>
        </authorList>
    </citation>
    <scope>NUCLEOTIDE SEQUENCE</scope>
</reference>
<accession>A0A645DIU8</accession>
<name>A0A645DIU8_9ZZZZ</name>
<sequence length="178" mass="19449">MDRFSILVGDITQSDAEAIVNAANESLLGGSGVDGAIHTAAGPELLEECRTLGGCPTGEAKLTKGYRLNARYVLHTPGPVWRGGQFGEAEQLSSCYRSCLYLAKEHGIRSVDFPCISTGVFGYPAAQAATVALRTIMDFLYEHETPRSVRIICHTEEAAKIWRQTYNFWYAGSKADRL</sequence>
<dbReference type="PROSITE" id="PS51154">
    <property type="entry name" value="MACRO"/>
    <property type="match status" value="1"/>
</dbReference>
<dbReference type="PANTHER" id="PTHR11106">
    <property type="entry name" value="GANGLIOSIDE INDUCED DIFFERENTIATION ASSOCIATED PROTEIN 2-RELATED"/>
    <property type="match status" value="1"/>
</dbReference>
<gene>
    <name evidence="2" type="primary">ymdB_43</name>
    <name evidence="2" type="ORF">SDC9_136509</name>
</gene>
<dbReference type="CDD" id="cd02908">
    <property type="entry name" value="Macro_OAADPr_deacetylase"/>
    <property type="match status" value="1"/>
</dbReference>
<proteinExistence type="predicted"/>
<organism evidence="2">
    <name type="scientific">bioreactor metagenome</name>
    <dbReference type="NCBI Taxonomy" id="1076179"/>
    <lineage>
        <taxon>unclassified sequences</taxon>
        <taxon>metagenomes</taxon>
        <taxon>ecological metagenomes</taxon>
    </lineage>
</organism>
<dbReference type="GO" id="GO:0016787">
    <property type="term" value="F:hydrolase activity"/>
    <property type="evidence" value="ECO:0007669"/>
    <property type="project" value="UniProtKB-KW"/>
</dbReference>
<keyword evidence="2" id="KW-0378">Hydrolase</keyword>
<evidence type="ECO:0000259" key="1">
    <source>
        <dbReference type="PROSITE" id="PS51154"/>
    </source>
</evidence>
<protein>
    <submittedName>
        <fullName evidence="2">O-acetyl-ADP-ribose deacetylase</fullName>
        <ecNumber evidence="2">3.5.1.-</ecNumber>
    </submittedName>
</protein>